<proteinExistence type="predicted"/>
<dbReference type="AlphaFoldDB" id="A0A9Q4KRK2"/>
<gene>
    <name evidence="1" type="ORF">L0665_10635</name>
</gene>
<sequence length="203" mass="22492">MNIENDIRNVVEHAQYAGEYESEDLINKMTASGRSGLAVSIGGKEQNLLIFIDGAVEGAALLGNEGNLYGDKAIYLCNKNLKYKIYITDKNIAESVASGCRIYDKGHIQSSHLEEIPEIGEQKKGRGVIRLQIISEREPLAGARVSMRKGRQLLLSEVTGPDGIVAFKLTYGIYDCIIVDRSGTVHKYRIEFNDELIDTIIEI</sequence>
<protein>
    <submittedName>
        <fullName evidence="1">Uncharacterized protein</fullName>
    </submittedName>
</protein>
<accession>A0A9Q4KRK2</accession>
<dbReference type="EMBL" id="JAKELO010000002">
    <property type="protein sequence ID" value="MDE4909065.1"/>
    <property type="molecule type" value="Genomic_DNA"/>
</dbReference>
<name>A0A9Q4KRK2_9EURY</name>
<evidence type="ECO:0000313" key="1">
    <source>
        <dbReference type="EMBL" id="MDE4909065.1"/>
    </source>
</evidence>
<dbReference type="RefSeq" id="WP_274925669.1">
    <property type="nucleotide sequence ID" value="NZ_JAKELO010000002.1"/>
</dbReference>
<keyword evidence="2" id="KW-1185">Reference proteome</keyword>
<dbReference type="Proteomes" id="UP001143747">
    <property type="component" value="Unassembled WGS sequence"/>
</dbReference>
<reference evidence="1" key="1">
    <citation type="submission" date="2022-01" db="EMBL/GenBank/DDBJ databases">
        <title>Draft genome of Methanogenium marinum DSM 15558.</title>
        <authorList>
            <person name="Chen S.-C."/>
            <person name="You Y.-T."/>
        </authorList>
    </citation>
    <scope>NUCLEOTIDE SEQUENCE</scope>
    <source>
        <strain evidence="1">DSM 15558</strain>
    </source>
</reference>
<organism evidence="1 2">
    <name type="scientific">Methanogenium marinum</name>
    <dbReference type="NCBI Taxonomy" id="348610"/>
    <lineage>
        <taxon>Archaea</taxon>
        <taxon>Methanobacteriati</taxon>
        <taxon>Methanobacteriota</taxon>
        <taxon>Stenosarchaea group</taxon>
        <taxon>Methanomicrobia</taxon>
        <taxon>Methanomicrobiales</taxon>
        <taxon>Methanomicrobiaceae</taxon>
        <taxon>Methanogenium</taxon>
    </lineage>
</organism>
<evidence type="ECO:0000313" key="2">
    <source>
        <dbReference type="Proteomes" id="UP001143747"/>
    </source>
</evidence>
<comment type="caution">
    <text evidence="1">The sequence shown here is derived from an EMBL/GenBank/DDBJ whole genome shotgun (WGS) entry which is preliminary data.</text>
</comment>